<dbReference type="Pfam" id="PF00646">
    <property type="entry name" value="F-box"/>
    <property type="match status" value="1"/>
</dbReference>
<dbReference type="Proteomes" id="UP000053477">
    <property type="component" value="Unassembled WGS sequence"/>
</dbReference>
<dbReference type="SUPFAM" id="SSF81383">
    <property type="entry name" value="F-box domain"/>
    <property type="match status" value="1"/>
</dbReference>
<dbReference type="AlphaFoldDB" id="A0A0H2S1H4"/>
<evidence type="ECO:0000313" key="2">
    <source>
        <dbReference type="EMBL" id="KLO17702.1"/>
    </source>
</evidence>
<accession>A0A0H2S1H4</accession>
<reference evidence="2 3" key="1">
    <citation type="submission" date="2015-04" db="EMBL/GenBank/DDBJ databases">
        <title>Complete genome sequence of Schizopora paradoxa KUC8140, a cosmopolitan wood degrader in East Asia.</title>
        <authorList>
            <consortium name="DOE Joint Genome Institute"/>
            <person name="Min B."/>
            <person name="Park H."/>
            <person name="Jang Y."/>
            <person name="Kim J.-J."/>
            <person name="Kim K.H."/>
            <person name="Pangilinan J."/>
            <person name="Lipzen A."/>
            <person name="Riley R."/>
            <person name="Grigoriev I.V."/>
            <person name="Spatafora J.W."/>
            <person name="Choi I.-G."/>
        </authorList>
    </citation>
    <scope>NUCLEOTIDE SEQUENCE [LARGE SCALE GENOMIC DNA]</scope>
    <source>
        <strain evidence="2 3">KUC8140</strain>
    </source>
</reference>
<dbReference type="STRING" id="27342.A0A0H2S1H4"/>
<dbReference type="InterPro" id="IPR001810">
    <property type="entry name" value="F-box_dom"/>
</dbReference>
<evidence type="ECO:0000259" key="1">
    <source>
        <dbReference type="PROSITE" id="PS50181"/>
    </source>
</evidence>
<dbReference type="InParanoid" id="A0A0H2S1H4"/>
<gene>
    <name evidence="2" type="ORF">SCHPADRAFT_157300</name>
</gene>
<sequence>MSLEQLAPEIIEQILECVTIQDIVRCSLVCRRLKDIIDDSLLLKYHTEMQSCGMTTGSEGPSMRSLTLQERYTKMLLFDATWRSLAWRKHEILNMQNSTALWDLYGGVLATGTPINGNRDDWRLEFRELDSMGRRGQDLEVSHWGFEVELSLVEIAMDPTQNLLVLLTVPESHDRTLEIHLRTLTLNAAHPLSCAGSILRYTPPNAEDQNLFDRRLGPWVIVQICGPHIGLMVFSENHEETEDDDGEASAHLVVWNWTTGQRVASIVGLRGLVTFSFLNTRYVLLSRLGNASKSSSSLDGHPLGSSGPNLPHQPSLDVYDLSKFKPNSTQHETSFVRRYLLPNVKPTARVQMVRVFSELSTPSNIGSSSFQGAFSDLKDEGYDDKCNWIGTGAPAPFTLASHSRLFVVRIVLEQERTHPFAGQWGWQGVPTQEYALLIPLATFFPDKDPNVDSSQWTLNKYVPLGAPPSLLVKTIAWRDWGPRGSRLILLDSPTDFFDVDRSFYPYGPRCAFPVRVAKDVSLFRVRVINTNQLAVRRFIQSRAGRSLTVTNGSHSSVKAVVEPSMIPLASSLFEHDVMTSLPYLETCTSEGVHMDCDCFMLTEDNLFTVKAEQSQYALQIYTF</sequence>
<dbReference type="CDD" id="cd09917">
    <property type="entry name" value="F-box_SF"/>
    <property type="match status" value="1"/>
</dbReference>
<dbReference type="InterPro" id="IPR036047">
    <property type="entry name" value="F-box-like_dom_sf"/>
</dbReference>
<keyword evidence="3" id="KW-1185">Reference proteome</keyword>
<protein>
    <recommendedName>
        <fullName evidence="1">F-box domain-containing protein</fullName>
    </recommendedName>
</protein>
<feature type="domain" description="F-box" evidence="1">
    <location>
        <begin position="1"/>
        <end position="46"/>
    </location>
</feature>
<name>A0A0H2S1H4_9AGAM</name>
<dbReference type="PROSITE" id="PS50181">
    <property type="entry name" value="FBOX"/>
    <property type="match status" value="1"/>
</dbReference>
<dbReference type="EMBL" id="KQ085902">
    <property type="protein sequence ID" value="KLO17702.1"/>
    <property type="molecule type" value="Genomic_DNA"/>
</dbReference>
<dbReference type="SMART" id="SM00256">
    <property type="entry name" value="FBOX"/>
    <property type="match status" value="1"/>
</dbReference>
<proteinExistence type="predicted"/>
<dbReference type="OrthoDB" id="3153997at2759"/>
<dbReference type="Gene3D" id="1.20.1280.50">
    <property type="match status" value="1"/>
</dbReference>
<organism evidence="2 3">
    <name type="scientific">Schizopora paradoxa</name>
    <dbReference type="NCBI Taxonomy" id="27342"/>
    <lineage>
        <taxon>Eukaryota</taxon>
        <taxon>Fungi</taxon>
        <taxon>Dikarya</taxon>
        <taxon>Basidiomycota</taxon>
        <taxon>Agaricomycotina</taxon>
        <taxon>Agaricomycetes</taxon>
        <taxon>Hymenochaetales</taxon>
        <taxon>Schizoporaceae</taxon>
        <taxon>Schizopora</taxon>
    </lineage>
</organism>
<evidence type="ECO:0000313" key="3">
    <source>
        <dbReference type="Proteomes" id="UP000053477"/>
    </source>
</evidence>